<sequence>MRCKHMSESNTIIHEGYQLQNTKQQGIFLQKCFSIALVFVFVCFGVCILHVFVARLAVCCMFVPDSHSKNQTRAHPFIKLSKIQQGFLMEVLSIVAGNRLKTFYIPTK</sequence>
<protein>
    <recommendedName>
        <fullName evidence="4">Transmembrane protein</fullName>
    </recommendedName>
</protein>
<proteinExistence type="predicted"/>
<keyword evidence="1" id="KW-0812">Transmembrane</keyword>
<dbReference type="Proteomes" id="UP001482620">
    <property type="component" value="Unassembled WGS sequence"/>
</dbReference>
<keyword evidence="1" id="KW-1133">Transmembrane helix</keyword>
<organism evidence="2 3">
    <name type="scientific">Ilyodon furcidens</name>
    <name type="common">goldbreast splitfin</name>
    <dbReference type="NCBI Taxonomy" id="33524"/>
    <lineage>
        <taxon>Eukaryota</taxon>
        <taxon>Metazoa</taxon>
        <taxon>Chordata</taxon>
        <taxon>Craniata</taxon>
        <taxon>Vertebrata</taxon>
        <taxon>Euteleostomi</taxon>
        <taxon>Actinopterygii</taxon>
        <taxon>Neopterygii</taxon>
        <taxon>Teleostei</taxon>
        <taxon>Neoteleostei</taxon>
        <taxon>Acanthomorphata</taxon>
        <taxon>Ovalentaria</taxon>
        <taxon>Atherinomorphae</taxon>
        <taxon>Cyprinodontiformes</taxon>
        <taxon>Goodeidae</taxon>
        <taxon>Ilyodon</taxon>
    </lineage>
</organism>
<reference evidence="2 3" key="1">
    <citation type="submission" date="2021-06" db="EMBL/GenBank/DDBJ databases">
        <authorList>
            <person name="Palmer J.M."/>
        </authorList>
    </citation>
    <scope>NUCLEOTIDE SEQUENCE [LARGE SCALE GENOMIC DNA]</scope>
    <source>
        <strain evidence="3">if_2019</strain>
        <tissue evidence="2">Muscle</tissue>
    </source>
</reference>
<accession>A0ABV0TPJ2</accession>
<evidence type="ECO:0008006" key="4">
    <source>
        <dbReference type="Google" id="ProtNLM"/>
    </source>
</evidence>
<feature type="transmembrane region" description="Helical" evidence="1">
    <location>
        <begin position="32"/>
        <end position="53"/>
    </location>
</feature>
<keyword evidence="3" id="KW-1185">Reference proteome</keyword>
<keyword evidence="1" id="KW-0472">Membrane</keyword>
<dbReference type="EMBL" id="JAHRIQ010041481">
    <property type="protein sequence ID" value="MEQ2234829.1"/>
    <property type="molecule type" value="Genomic_DNA"/>
</dbReference>
<evidence type="ECO:0000313" key="2">
    <source>
        <dbReference type="EMBL" id="MEQ2234829.1"/>
    </source>
</evidence>
<gene>
    <name evidence="2" type="ORF">ILYODFUR_035394</name>
</gene>
<evidence type="ECO:0000313" key="3">
    <source>
        <dbReference type="Proteomes" id="UP001482620"/>
    </source>
</evidence>
<comment type="caution">
    <text evidence="2">The sequence shown here is derived from an EMBL/GenBank/DDBJ whole genome shotgun (WGS) entry which is preliminary data.</text>
</comment>
<name>A0ABV0TPJ2_9TELE</name>
<evidence type="ECO:0000256" key="1">
    <source>
        <dbReference type="SAM" id="Phobius"/>
    </source>
</evidence>